<protein>
    <submittedName>
        <fullName evidence="2">Sulfotransferase family protein</fullName>
    </submittedName>
</protein>
<evidence type="ECO:0000313" key="4">
    <source>
        <dbReference type="Proteomes" id="UP000276029"/>
    </source>
</evidence>
<dbReference type="RefSeq" id="WP_243445420.1">
    <property type="nucleotide sequence ID" value="NZ_AP018711.1"/>
</dbReference>
<keyword evidence="4" id="KW-1185">Reference proteome</keyword>
<evidence type="ECO:0000313" key="3">
    <source>
        <dbReference type="Proteomes" id="UP000275727"/>
    </source>
</evidence>
<reference evidence="1 3" key="1">
    <citation type="submission" date="2018-06" db="EMBL/GenBank/DDBJ databases">
        <title>Complete Genome Sequence of the Microcystin-Degrading Bacterium Sphingosinicella microcystinivorans Strain B-9.</title>
        <authorList>
            <person name="Jin H."/>
            <person name="Nishizawa T."/>
            <person name="Guo Y."/>
            <person name="Nishizawa A."/>
            <person name="Park H."/>
            <person name="Kato H."/>
            <person name="Tsuji K."/>
            <person name="Harada K."/>
        </authorList>
    </citation>
    <scope>NUCLEOTIDE SEQUENCE [LARGE SCALE GENOMIC DNA]</scope>
    <source>
        <strain evidence="1 3">B9</strain>
    </source>
</reference>
<dbReference type="KEGG" id="smic:SmB9_27860"/>
<evidence type="ECO:0000313" key="2">
    <source>
        <dbReference type="EMBL" id="RKS92107.1"/>
    </source>
</evidence>
<dbReference type="Gene3D" id="3.40.50.300">
    <property type="entry name" value="P-loop containing nucleotide triphosphate hydrolases"/>
    <property type="match status" value="1"/>
</dbReference>
<evidence type="ECO:0000313" key="1">
    <source>
        <dbReference type="EMBL" id="BBE35128.1"/>
    </source>
</evidence>
<proteinExistence type="predicted"/>
<dbReference type="Proteomes" id="UP000276029">
    <property type="component" value="Unassembled WGS sequence"/>
</dbReference>
<dbReference type="SUPFAM" id="SSF52540">
    <property type="entry name" value="P-loop containing nucleoside triphosphate hydrolases"/>
    <property type="match status" value="1"/>
</dbReference>
<dbReference type="EMBL" id="RBWX01000007">
    <property type="protein sequence ID" value="RKS92107.1"/>
    <property type="molecule type" value="Genomic_DNA"/>
</dbReference>
<name>A0AAD1G1S7_SPHMI</name>
<reference evidence="2 4" key="2">
    <citation type="submission" date="2018-10" db="EMBL/GenBank/DDBJ databases">
        <title>Genomic Encyclopedia of Type Strains, Phase IV (KMG-IV): sequencing the most valuable type-strain genomes for metagenomic binning, comparative biology and taxonomic classification.</title>
        <authorList>
            <person name="Goeker M."/>
        </authorList>
    </citation>
    <scope>NUCLEOTIDE SEQUENCE [LARGE SCALE GENOMIC DNA]</scope>
    <source>
        <strain evidence="2 4">DSM 19791</strain>
    </source>
</reference>
<dbReference type="AlphaFoldDB" id="A0AAD1G1S7"/>
<accession>A0AAD1G1S7</accession>
<organism evidence="1 3">
    <name type="scientific">Sphingosinicella microcystinivorans</name>
    <dbReference type="NCBI Taxonomy" id="335406"/>
    <lineage>
        <taxon>Bacteria</taxon>
        <taxon>Pseudomonadati</taxon>
        <taxon>Pseudomonadota</taxon>
        <taxon>Alphaproteobacteria</taxon>
        <taxon>Sphingomonadales</taxon>
        <taxon>Sphingosinicellaceae</taxon>
        <taxon>Sphingosinicella</taxon>
    </lineage>
</organism>
<gene>
    <name evidence="2" type="ORF">DFR51_1684</name>
    <name evidence="1" type="ORF">SmB9_27860</name>
</gene>
<sequence>MGKNVKPGRDIARAVFAQLEPIARRIAPKLDIPPIFIVGLPRVGSTLASILATRHLRCAYFSNLLMATPASPVLTAMLAGPRRAFGGTDDLANRFGETNCSQGPSQGYRFWNLHLGTSETPAPLDEARKAMMRQTIAALQGIAGGPFINKWQKNGLRIPFLADLFPGSVFIEITRDPLETALSILSARRQSHGGEAGWFSVRPSTLELSDYFSVHEQIAAQVSATRAIIDRDLGGLPQATVQTYAYKAICDDPKGWLGLVASRYEAATGIPIALRDAPTQKLSASRPRAENADQRLLDAALARFEGAFPAS</sequence>
<dbReference type="Proteomes" id="UP000275727">
    <property type="component" value="Chromosome"/>
</dbReference>
<dbReference type="EMBL" id="AP018711">
    <property type="protein sequence ID" value="BBE35128.1"/>
    <property type="molecule type" value="Genomic_DNA"/>
</dbReference>
<dbReference type="Pfam" id="PF13469">
    <property type="entry name" value="Sulfotransfer_3"/>
    <property type="match status" value="1"/>
</dbReference>
<dbReference type="InterPro" id="IPR027417">
    <property type="entry name" value="P-loop_NTPase"/>
</dbReference>